<dbReference type="InterPro" id="IPR012337">
    <property type="entry name" value="RNaseH-like_sf"/>
</dbReference>
<feature type="domain" description="RNase H type-1" evidence="1">
    <location>
        <begin position="125"/>
        <end position="243"/>
    </location>
</feature>
<dbReference type="Gene3D" id="3.30.420.10">
    <property type="entry name" value="Ribonuclease H-like superfamily/Ribonuclease H"/>
    <property type="match status" value="1"/>
</dbReference>
<name>A0A7C9EFX9_OPUST</name>
<dbReference type="EMBL" id="GISG01233957">
    <property type="protein sequence ID" value="MBA4667000.1"/>
    <property type="molecule type" value="Transcribed_RNA"/>
</dbReference>
<organism evidence="2">
    <name type="scientific">Opuntia streptacantha</name>
    <name type="common">Prickly pear cactus</name>
    <name type="synonym">Opuntia cardona</name>
    <dbReference type="NCBI Taxonomy" id="393608"/>
    <lineage>
        <taxon>Eukaryota</taxon>
        <taxon>Viridiplantae</taxon>
        <taxon>Streptophyta</taxon>
        <taxon>Embryophyta</taxon>
        <taxon>Tracheophyta</taxon>
        <taxon>Spermatophyta</taxon>
        <taxon>Magnoliopsida</taxon>
        <taxon>eudicotyledons</taxon>
        <taxon>Gunneridae</taxon>
        <taxon>Pentapetalae</taxon>
        <taxon>Caryophyllales</taxon>
        <taxon>Cactineae</taxon>
        <taxon>Cactaceae</taxon>
        <taxon>Opuntioideae</taxon>
        <taxon>Opuntia</taxon>
    </lineage>
</organism>
<proteinExistence type="predicted"/>
<reference evidence="2" key="1">
    <citation type="journal article" date="2013" name="J. Plant Res.">
        <title>Effect of fungi and light on seed germination of three Opuntia species from semiarid lands of central Mexico.</title>
        <authorList>
            <person name="Delgado-Sanchez P."/>
            <person name="Jimenez-Bremont J.F."/>
            <person name="Guerrero-Gonzalez Mde L."/>
            <person name="Flores J."/>
        </authorList>
    </citation>
    <scope>NUCLEOTIDE SEQUENCE</scope>
    <source>
        <tissue evidence="2">Cladode</tissue>
    </source>
</reference>
<dbReference type="CDD" id="cd06222">
    <property type="entry name" value="RNase_H_like"/>
    <property type="match status" value="1"/>
</dbReference>
<dbReference type="InterPro" id="IPR044730">
    <property type="entry name" value="RNase_H-like_dom_plant"/>
</dbReference>
<dbReference type="InterPro" id="IPR036397">
    <property type="entry name" value="RNaseH_sf"/>
</dbReference>
<dbReference type="GO" id="GO:0004523">
    <property type="term" value="F:RNA-DNA hybrid ribonuclease activity"/>
    <property type="evidence" value="ECO:0007669"/>
    <property type="project" value="InterPro"/>
</dbReference>
<dbReference type="PANTHER" id="PTHR47723:SF23">
    <property type="entry name" value="REVERSE TRANSCRIPTASE-LIKE PROTEIN"/>
    <property type="match status" value="1"/>
</dbReference>
<evidence type="ECO:0000259" key="1">
    <source>
        <dbReference type="Pfam" id="PF13456"/>
    </source>
</evidence>
<dbReference type="InterPro" id="IPR002156">
    <property type="entry name" value="RNaseH_domain"/>
</dbReference>
<dbReference type="PANTHER" id="PTHR47723">
    <property type="entry name" value="OS05G0353850 PROTEIN"/>
    <property type="match status" value="1"/>
</dbReference>
<dbReference type="Pfam" id="PF13456">
    <property type="entry name" value="RVT_3"/>
    <property type="match status" value="1"/>
</dbReference>
<dbReference type="AlphaFoldDB" id="A0A7C9EFX9"/>
<dbReference type="InterPro" id="IPR053151">
    <property type="entry name" value="RNase_H-like"/>
</dbReference>
<protein>
    <recommendedName>
        <fullName evidence="1">RNase H type-1 domain-containing protein</fullName>
    </recommendedName>
</protein>
<dbReference type="SUPFAM" id="SSF53098">
    <property type="entry name" value="Ribonuclease H-like"/>
    <property type="match status" value="1"/>
</dbReference>
<evidence type="ECO:0000313" key="2">
    <source>
        <dbReference type="EMBL" id="MBA4667000.1"/>
    </source>
</evidence>
<accession>A0A7C9EFX9</accession>
<sequence length="279" mass="31449">MRRSSIMHLPMALATQQSWLPMGLTPGCMPYVSHLLCKFHHSDRNTVKIAFLFWQLWKARNAVVFRQDRFCPLRTLLRAKREFVEWEFRSRLDVDSSSQGRSTHRTVSSFFVRWRAPPMGSVKLNFDGSFQHSSAAGGFIIRGWGGNLVKAGAAHYGDATILVAEARALRDGVRAVVEAGFKKVVIEGDNALVVQALKGRCKVPWQIEGLLRDVSYYITQLEHVSIFHIFREANVAADWLAKAGHSFSTPKIWCHPPSPAFQDILSADVMGRSLERRAA</sequence>
<reference evidence="2" key="2">
    <citation type="submission" date="2020-07" db="EMBL/GenBank/DDBJ databases">
        <authorList>
            <person name="Vera ALvarez R."/>
            <person name="Arias-Moreno D.M."/>
            <person name="Jimenez-Jacinto V."/>
            <person name="Jimenez-Bremont J.F."/>
            <person name="Swaminathan K."/>
            <person name="Moose S.P."/>
            <person name="Guerrero-Gonzalez M.L."/>
            <person name="Marino-Ramirez L."/>
            <person name="Landsman D."/>
            <person name="Rodriguez-Kessler M."/>
            <person name="Delgado-Sanchez P."/>
        </authorList>
    </citation>
    <scope>NUCLEOTIDE SEQUENCE</scope>
    <source>
        <tissue evidence="2">Cladode</tissue>
    </source>
</reference>
<dbReference type="GO" id="GO:0003676">
    <property type="term" value="F:nucleic acid binding"/>
    <property type="evidence" value="ECO:0007669"/>
    <property type="project" value="InterPro"/>
</dbReference>